<dbReference type="Pfam" id="PF16694">
    <property type="entry name" value="Cytochrome_P460"/>
    <property type="match status" value="1"/>
</dbReference>
<feature type="domain" description="Cytochrome P460" evidence="2">
    <location>
        <begin position="64"/>
        <end position="180"/>
    </location>
</feature>
<reference evidence="3" key="1">
    <citation type="submission" date="2020-12" db="EMBL/GenBank/DDBJ databases">
        <title>Bacterial taxonomy.</title>
        <authorList>
            <person name="Pan X."/>
        </authorList>
    </citation>
    <scope>NUCLEOTIDE SEQUENCE</scope>
    <source>
        <strain evidence="3">M0105</strain>
    </source>
</reference>
<dbReference type="Proteomes" id="UP000655420">
    <property type="component" value="Unassembled WGS sequence"/>
</dbReference>
<feature type="chain" id="PRO_5035225178" evidence="1">
    <location>
        <begin position="24"/>
        <end position="189"/>
    </location>
</feature>
<dbReference type="InterPro" id="IPR032033">
    <property type="entry name" value="Cytochrome_P460"/>
</dbReference>
<organism evidence="3 4">
    <name type="scientific">Thermohalobaculum xanthum</name>
    <dbReference type="NCBI Taxonomy" id="2753746"/>
    <lineage>
        <taxon>Bacteria</taxon>
        <taxon>Pseudomonadati</taxon>
        <taxon>Pseudomonadota</taxon>
        <taxon>Alphaproteobacteria</taxon>
        <taxon>Rhodobacterales</taxon>
        <taxon>Paracoccaceae</taxon>
        <taxon>Thermohalobaculum</taxon>
    </lineage>
</organism>
<evidence type="ECO:0000256" key="1">
    <source>
        <dbReference type="SAM" id="SignalP"/>
    </source>
</evidence>
<feature type="signal peptide" evidence="1">
    <location>
        <begin position="1"/>
        <end position="23"/>
    </location>
</feature>
<keyword evidence="1" id="KW-0732">Signal</keyword>
<evidence type="ECO:0000313" key="3">
    <source>
        <dbReference type="EMBL" id="MBK0401320.1"/>
    </source>
</evidence>
<dbReference type="EMBL" id="JAEHHL010000019">
    <property type="protein sequence ID" value="MBK0401320.1"/>
    <property type="molecule type" value="Genomic_DNA"/>
</dbReference>
<keyword evidence="4" id="KW-1185">Reference proteome</keyword>
<comment type="caution">
    <text evidence="3">The sequence shown here is derived from an EMBL/GenBank/DDBJ whole genome shotgun (WGS) entry which is preliminary data.</text>
</comment>
<dbReference type="RefSeq" id="WP_200613767.1">
    <property type="nucleotide sequence ID" value="NZ_JAEHHL010000019.1"/>
</dbReference>
<dbReference type="CDD" id="cd20750">
    <property type="entry name" value="cyt_c_I"/>
    <property type="match status" value="1"/>
</dbReference>
<proteinExistence type="predicted"/>
<accession>A0A8J7MAK2</accession>
<dbReference type="InterPro" id="IPR038142">
    <property type="entry name" value="Cytochrome_P460_sp"/>
</dbReference>
<protein>
    <submittedName>
        <fullName evidence="3">Cytochrome P460 family protein</fullName>
    </submittedName>
</protein>
<name>A0A8J7MAK2_9RHOB</name>
<evidence type="ECO:0000259" key="2">
    <source>
        <dbReference type="Pfam" id="PF16694"/>
    </source>
</evidence>
<gene>
    <name evidence="3" type="ORF">H0I76_19145</name>
</gene>
<evidence type="ECO:0000313" key="4">
    <source>
        <dbReference type="Proteomes" id="UP000655420"/>
    </source>
</evidence>
<dbReference type="AlphaFoldDB" id="A0A8J7MAK2"/>
<dbReference type="Gene3D" id="3.50.70.20">
    <property type="entry name" value="Cytochrome P460"/>
    <property type="match status" value="1"/>
</dbReference>
<sequence length="189" mass="20522">MRTRRNTLVALAVAAGISLPVTASVFAQVTDTPPTPAEIPLHVPAVDYRVEWVQLGSFSVLGENPADGAAEIHSVYTTREAVEAYLRDGEFPQGAVIVKDVWSTRTEELTTGTASYAGELEGRFVMVRDTEGTLGASPRVGDGWGWAFYPGDETNMTVTGDYEVDCLACHEPARDQGLLYLQGYPVLRR</sequence>